<keyword evidence="2 7" id="KW-0812">Transmembrane</keyword>
<dbReference type="Pfam" id="PF01490">
    <property type="entry name" value="Aa_trans"/>
    <property type="match status" value="1"/>
</dbReference>
<dbReference type="InterPro" id="IPR031350">
    <property type="entry name" value="Goodbye_dom"/>
</dbReference>
<feature type="compositionally biased region" description="Basic and acidic residues" evidence="6">
    <location>
        <begin position="1357"/>
        <end position="1366"/>
    </location>
</feature>
<protein>
    <submittedName>
        <fullName evidence="11">Neutral amino acid permease</fullName>
    </submittedName>
</protein>
<dbReference type="Pfam" id="PF24883">
    <property type="entry name" value="NPHP3_N"/>
    <property type="match status" value="1"/>
</dbReference>
<evidence type="ECO:0000256" key="5">
    <source>
        <dbReference type="ARBA" id="ARBA00023136"/>
    </source>
</evidence>
<dbReference type="VEuPathDB" id="FungiDB:I7I51_05252"/>
<dbReference type="Gene3D" id="3.40.50.300">
    <property type="entry name" value="P-loop containing nucleotide triphosphate hydrolases"/>
    <property type="match status" value="1"/>
</dbReference>
<dbReference type="EMBL" id="CP069110">
    <property type="protein sequence ID" value="QSS60452.1"/>
    <property type="molecule type" value="Genomic_DNA"/>
</dbReference>
<feature type="domain" description="Nephrocystin 3-like N-terminal" evidence="10">
    <location>
        <begin position="302"/>
        <end position="475"/>
    </location>
</feature>
<evidence type="ECO:0000256" key="6">
    <source>
        <dbReference type="SAM" id="MobiDB-lite"/>
    </source>
</evidence>
<feature type="domain" description="Amino acid transporter transmembrane" evidence="8">
    <location>
        <begin position="1753"/>
        <end position="2049"/>
    </location>
</feature>
<sequence>MEGVKYDGQDIEQMWREALVEFHKLSGHDPQKFSELSIGDVIGKINQQKELDDKKAAKHGKAKEVLNKTLTCIQTLGSLVAQGASMVFGPSDLCFNAVSYLITVAQNYSKIFSGIAELFERISHFLERFEVYVRSKSLGVELDIHLRKIIHELLRSFMRICALSIKISRENKLLLALEVFSFGSDKGVQAELDVLEALVKRETGMGVALTLESAKITEGNVTTGFAETKGSLQSLNSKVDGVTGQLSRVSNYLEQREFTERMNETDGASTRNSEKIKHALKIEKEVWRNDQEEFMRTRVPSTGQWLLNDSQFIAWIGGKSDKGPILALEAKQGYGKSFLCSMVIRHLFHLHPPAHQDSRTSIAYYFFQKENKDEKSVNKALRAIVWQLTDNDVVYRKWVAAACNKPEEFGNSLELWKQLVFQFSTKTEATFFIVLDGIDEAEMSSGHPLIEIIRDISLIFREKRPLSIRLLLTGRPRAFMEIRNDPKIALSSITLGIRNEDDIVKYIDARMDHMEILKRSNHPDIQELRSCIRVKLTGGVGGDFFKLNFMLTEISKKRRRKEIEEVLEHADEDRLDTIAREIDRLNKTLGEEDIQELNDLLGFVITSIKAPTLELLEAVLLVKNGEGSLVPLREQIQDKYSAFLEIASDGTVSITSDAIIDFFRNETFAAKELTPGRRGAALHEAEVAIITRFLRNVCDEELFNKFGFEEFFKRKLSNKSACINVNFDRAKVDIVTYCLDAICGEPSDQTACLVNYASYFLVYHLDDVDLDLIAPEPKSYIGSRLIKLFSDEECINAWWTPERMWMYEMWTYEDANIMTTMKWFKDSAVVKGLSEAEKEWLNGLTSNSKPDDDLLRPTAKIMAKRWLRYLNWGLAKSVLWLLGYVNKIKSRIDGSERTARTPYPTEEQILELESWAESELNVTEKDKYWKLQMAFTFVDFRLGKKAVELSLSSCEDEPDSWEPQFCLARAYAQINEPKKALQVLSSVIEAFREDQTLLEERRDFFCTEVLRSQGQWSCCVNEYDASMAAFAEISNYQPDNYWSVCSMIDTMYKEEKYSDIIALLKNMQHQTNPEGLNRLVAMVHEFAHDHVYHQNVIDAGKHSNQWGVLKEIYRLSIDAAKNYPNKRILIFIRRWYGIALYKFPESDDDRKEAISVWEENVGLASTSKEDFLGTLDSPTIDYLASIYLERAKDEAFDGPLAEHYIAQLLRLCELLPEKCHTNFGRLILARLYFLMGKRDNALEAVKWFVKFGLDLLSDEDLANDSDGYYVLATSLHFVDDVNSLAAWSLLCPLVEETEDQGQQTAIRGQADEIPEQDAADEINPHSGPEEHTPLDVRSGMADNNIISAGEDEGCEETDTREPHYLGEEPGILSDAENNNQLSASDEDSMSRVPSPSPSFESRVGTLYIRCDGNRYCDRTWTFANDIYVCKDCLKVHLCKYCFDKLQAGTLRDICSRRSVVCEKSHEFLHVPRWNDEEASRIPNGHVKVGENVITITDWVNNMRSQYGLTVGEGSDAQIGFTASNWLRARSAALNLSFLCLASKTILSHASHPYDQTIFLSPLGFPPRGGSILVATASDLESGVTTPLLKDDNLTGFNDDVDGGNNDRAQIINTKRSRRRNRHDETATSTSSASRDVASKQLDSEDGNSIKYRTCSWQKVKPLWIKDVYELSRVEDFSVALLRIHLPSRHVIPILLFRSRSCTWFGFDDFGGCEGAIFKVITVSTITREFCLRHPEVGDVCDIGQHLFYDSQLAWYLTAAMFLLNNTFIQGLHCLVGAKYLNVMTNHGACTIIFVAITTIISFICSLPRTFNTLSKLASLSAFFTFISVALATIFAAIQPHPARFTPDPDSGEGAGGGEPVVLLWPAAGTTFIAAMGAFLNIIYTFIGQVTLPSFIAEMKNPKEFNKSLYVVTIAEVIVFSIVGSVIYAYTGNQYMTSPAFDSLSNSVHKKISFSFMVPTLIFLGVLYASISARFIFFRLFDGTHHKGNHTVVGWLSWGAILAATWAVAFMIAEIIPFFSDLLSIMSSLFDSFFGFVFWGIAYIRMRGVDYGSDFYRKRGWRGWLGIILNLAIIGMGFYFLGPGTYASVESVLLKYQEGNFGKVGIPKQIKNV</sequence>
<proteinExistence type="predicted"/>
<evidence type="ECO:0000256" key="4">
    <source>
        <dbReference type="ARBA" id="ARBA00022989"/>
    </source>
</evidence>
<dbReference type="PANTHER" id="PTHR10039:SF17">
    <property type="entry name" value="FUNGAL STAND N-TERMINAL GOODBYE DOMAIN-CONTAINING PROTEIN-RELATED"/>
    <property type="match status" value="1"/>
</dbReference>
<evidence type="ECO:0000256" key="3">
    <source>
        <dbReference type="ARBA" id="ARBA00022737"/>
    </source>
</evidence>
<accession>A0A8A1M7K0</accession>
<organism evidence="11 12">
    <name type="scientific">Ajellomyces capsulatus</name>
    <name type="common">Darling's disease fungus</name>
    <name type="synonym">Histoplasma capsulatum</name>
    <dbReference type="NCBI Taxonomy" id="5037"/>
    <lineage>
        <taxon>Eukaryota</taxon>
        <taxon>Fungi</taxon>
        <taxon>Dikarya</taxon>
        <taxon>Ascomycota</taxon>
        <taxon>Pezizomycotina</taxon>
        <taxon>Eurotiomycetes</taxon>
        <taxon>Eurotiomycetidae</taxon>
        <taxon>Onygenales</taxon>
        <taxon>Ajellomycetaceae</taxon>
        <taxon>Histoplasma</taxon>
    </lineage>
</organism>
<evidence type="ECO:0000313" key="11">
    <source>
        <dbReference type="EMBL" id="QSS60452.1"/>
    </source>
</evidence>
<feature type="transmembrane region" description="Helical" evidence="7">
    <location>
        <begin position="1950"/>
        <end position="1970"/>
    </location>
</feature>
<feature type="transmembrane region" description="Helical" evidence="7">
    <location>
        <begin position="1907"/>
        <end position="1930"/>
    </location>
</feature>
<keyword evidence="3" id="KW-0677">Repeat</keyword>
<dbReference type="FunFam" id="1.20.1740.10:FF:000039">
    <property type="entry name" value="Neutral amino acid transporter (Eurofung)"/>
    <property type="match status" value="1"/>
</dbReference>
<feature type="transmembrane region" description="Helical" evidence="7">
    <location>
        <begin position="1816"/>
        <end position="1837"/>
    </location>
</feature>
<evidence type="ECO:0000259" key="8">
    <source>
        <dbReference type="Pfam" id="PF01490"/>
    </source>
</evidence>
<dbReference type="Gene3D" id="1.25.40.10">
    <property type="entry name" value="Tetratricopeptide repeat domain"/>
    <property type="match status" value="1"/>
</dbReference>
<dbReference type="GO" id="GO:0016020">
    <property type="term" value="C:membrane"/>
    <property type="evidence" value="ECO:0007669"/>
    <property type="project" value="UniProtKB-SubCell"/>
</dbReference>
<dbReference type="Proteomes" id="UP000663671">
    <property type="component" value="Chromosome 4"/>
</dbReference>
<feature type="domain" description="Fungal STAND N-terminal Goodbye" evidence="9">
    <location>
        <begin position="15"/>
        <end position="132"/>
    </location>
</feature>
<dbReference type="Pfam" id="PF17109">
    <property type="entry name" value="Goodbye"/>
    <property type="match status" value="1"/>
</dbReference>
<dbReference type="InterPro" id="IPR011990">
    <property type="entry name" value="TPR-like_helical_dom_sf"/>
</dbReference>
<dbReference type="PANTHER" id="PTHR10039">
    <property type="entry name" value="AMELOGENIN"/>
    <property type="match status" value="1"/>
</dbReference>
<dbReference type="InterPro" id="IPR013057">
    <property type="entry name" value="AA_transpt_TM"/>
</dbReference>
<dbReference type="SUPFAM" id="SSF48452">
    <property type="entry name" value="TPR-like"/>
    <property type="match status" value="1"/>
</dbReference>
<dbReference type="InterPro" id="IPR056884">
    <property type="entry name" value="NPHP3-like_N"/>
</dbReference>
<reference evidence="11" key="1">
    <citation type="submission" date="2021-01" db="EMBL/GenBank/DDBJ databases">
        <title>Chromosome-level genome assembly of a human fungal pathogen reveals clustering of transcriptionally co-regulated genes.</title>
        <authorList>
            <person name="Voorhies M."/>
            <person name="Cohen S."/>
            <person name="Shea T.P."/>
            <person name="Petrus S."/>
            <person name="Munoz J.F."/>
            <person name="Poplawski S."/>
            <person name="Goldman W.E."/>
            <person name="Michael T."/>
            <person name="Cuomo C.A."/>
            <person name="Sil A."/>
            <person name="Beyhan S."/>
        </authorList>
    </citation>
    <scope>NUCLEOTIDE SEQUENCE</scope>
    <source>
        <strain evidence="11">WU24</strain>
    </source>
</reference>
<keyword evidence="4 7" id="KW-1133">Transmembrane helix</keyword>
<feature type="transmembrane region" description="Helical" evidence="7">
    <location>
        <begin position="1862"/>
        <end position="1886"/>
    </location>
</feature>
<comment type="subcellular location">
    <subcellularLocation>
        <location evidence="1">Membrane</location>
    </subcellularLocation>
</comment>
<dbReference type="OrthoDB" id="2913095at2759"/>
<feature type="transmembrane region" description="Helical" evidence="7">
    <location>
        <begin position="2021"/>
        <end position="2043"/>
    </location>
</feature>
<feature type="region of interest" description="Disordered" evidence="6">
    <location>
        <begin position="1594"/>
        <end position="1641"/>
    </location>
</feature>
<evidence type="ECO:0000259" key="9">
    <source>
        <dbReference type="Pfam" id="PF17109"/>
    </source>
</evidence>
<dbReference type="SUPFAM" id="SSF52540">
    <property type="entry name" value="P-loop containing nucleoside triphosphate hydrolases"/>
    <property type="match status" value="1"/>
</dbReference>
<evidence type="ECO:0000256" key="7">
    <source>
        <dbReference type="SAM" id="Phobius"/>
    </source>
</evidence>
<feature type="transmembrane region" description="Helical" evidence="7">
    <location>
        <begin position="1783"/>
        <end position="1804"/>
    </location>
</feature>
<evidence type="ECO:0000256" key="2">
    <source>
        <dbReference type="ARBA" id="ARBA00022692"/>
    </source>
</evidence>
<evidence type="ECO:0000313" key="12">
    <source>
        <dbReference type="Proteomes" id="UP000663671"/>
    </source>
</evidence>
<feature type="transmembrane region" description="Helical" evidence="7">
    <location>
        <begin position="2063"/>
        <end position="2081"/>
    </location>
</feature>
<gene>
    <name evidence="11" type="ORF">I7I51_05252</name>
</gene>
<evidence type="ECO:0000256" key="1">
    <source>
        <dbReference type="ARBA" id="ARBA00004370"/>
    </source>
</evidence>
<feature type="transmembrane region" description="Helical" evidence="7">
    <location>
        <begin position="1991"/>
        <end position="2015"/>
    </location>
</feature>
<evidence type="ECO:0000259" key="10">
    <source>
        <dbReference type="Pfam" id="PF24883"/>
    </source>
</evidence>
<feature type="region of interest" description="Disordered" evidence="6">
    <location>
        <begin position="1349"/>
        <end position="1397"/>
    </location>
</feature>
<name>A0A8A1M7K0_AJECA</name>
<dbReference type="InterPro" id="IPR027417">
    <property type="entry name" value="P-loop_NTPase"/>
</dbReference>
<keyword evidence="5 7" id="KW-0472">Membrane</keyword>